<sequence length="204" mass="20332">MYFSAAALLAAISESNLFIGATNEAAMAAFSFSIPAVYLDSSLASLASSFLVMRSSSSLARCSSRSAGSTAFSVSSTFSVASSSGAPIGSSSSTTSPAAVLKGASEAASVLSATSAVSGSVSVFGVSFVSAAAVAGSTDSFVPDETERCGLPRGRNGETQLLSLDVLATRFNCVTTPDLADFEAGGVNRSAISVEAMVVLVNKS</sequence>
<dbReference type="GeneID" id="70238051"/>
<evidence type="ECO:0000313" key="1">
    <source>
        <dbReference type="EMBL" id="KAH3661908.1"/>
    </source>
</evidence>
<comment type="caution">
    <text evidence="1">The sequence shown here is derived from an EMBL/GenBank/DDBJ whole genome shotgun (WGS) entry which is preliminary data.</text>
</comment>
<dbReference type="EMBL" id="JAEUBE010000414">
    <property type="protein sequence ID" value="KAH3661908.1"/>
    <property type="molecule type" value="Genomic_DNA"/>
</dbReference>
<dbReference type="RefSeq" id="XP_046059012.1">
    <property type="nucleotide sequence ID" value="XM_046207338.1"/>
</dbReference>
<proteinExistence type="predicted"/>
<reference evidence="1" key="1">
    <citation type="journal article" date="2021" name="Open Biol.">
        <title>Shared evolutionary footprints suggest mitochondrial oxidative damage underlies multiple complex I losses in fungi.</title>
        <authorList>
            <person name="Schikora-Tamarit M.A."/>
            <person name="Marcet-Houben M."/>
            <person name="Nosek J."/>
            <person name="Gabaldon T."/>
        </authorList>
    </citation>
    <scope>NUCLEOTIDE SEQUENCE</scope>
    <source>
        <strain evidence="1">CBS6075</strain>
    </source>
</reference>
<dbReference type="AlphaFoldDB" id="A0A9P8T0L9"/>
<keyword evidence="2" id="KW-1185">Reference proteome</keyword>
<evidence type="ECO:0000313" key="2">
    <source>
        <dbReference type="Proteomes" id="UP000769157"/>
    </source>
</evidence>
<organism evidence="1 2">
    <name type="scientific">Ogataea philodendri</name>
    <dbReference type="NCBI Taxonomy" id="1378263"/>
    <lineage>
        <taxon>Eukaryota</taxon>
        <taxon>Fungi</taxon>
        <taxon>Dikarya</taxon>
        <taxon>Ascomycota</taxon>
        <taxon>Saccharomycotina</taxon>
        <taxon>Pichiomycetes</taxon>
        <taxon>Pichiales</taxon>
        <taxon>Pichiaceae</taxon>
        <taxon>Ogataea</taxon>
    </lineage>
</organism>
<reference evidence="1" key="2">
    <citation type="submission" date="2021-01" db="EMBL/GenBank/DDBJ databases">
        <authorList>
            <person name="Schikora-Tamarit M.A."/>
        </authorList>
    </citation>
    <scope>NUCLEOTIDE SEQUENCE</scope>
    <source>
        <strain evidence="1">CBS6075</strain>
    </source>
</reference>
<name>A0A9P8T0L9_9ASCO</name>
<dbReference type="Proteomes" id="UP000769157">
    <property type="component" value="Unassembled WGS sequence"/>
</dbReference>
<gene>
    <name evidence="1" type="ORF">OGAPHI_006087</name>
</gene>
<protein>
    <submittedName>
        <fullName evidence="1">Uncharacterized protein</fullName>
    </submittedName>
</protein>
<accession>A0A9P8T0L9</accession>